<gene>
    <name evidence="2" type="ORF">RRG08_061027</name>
</gene>
<evidence type="ECO:0000313" key="3">
    <source>
        <dbReference type="Proteomes" id="UP001283361"/>
    </source>
</evidence>
<comment type="caution">
    <text evidence="2">The sequence shown here is derived from an EMBL/GenBank/DDBJ whole genome shotgun (WGS) entry which is preliminary data.</text>
</comment>
<feature type="region of interest" description="Disordered" evidence="1">
    <location>
        <begin position="1"/>
        <end position="22"/>
    </location>
</feature>
<sequence length="116" mass="13126">MFRDGATRDRQKKQHPESDLERKEKMAVVGFITMRPYVAVNELPRKPLVSWISGFGLLTQGAKVKQAGESQSCHFLLDRWHPSGHWSSLLSDVGNSGHKINEILGKGVKWVEKEKS</sequence>
<proteinExistence type="predicted"/>
<organism evidence="2 3">
    <name type="scientific">Elysia crispata</name>
    <name type="common">lettuce slug</name>
    <dbReference type="NCBI Taxonomy" id="231223"/>
    <lineage>
        <taxon>Eukaryota</taxon>
        <taxon>Metazoa</taxon>
        <taxon>Spiralia</taxon>
        <taxon>Lophotrochozoa</taxon>
        <taxon>Mollusca</taxon>
        <taxon>Gastropoda</taxon>
        <taxon>Heterobranchia</taxon>
        <taxon>Euthyneura</taxon>
        <taxon>Panpulmonata</taxon>
        <taxon>Sacoglossa</taxon>
        <taxon>Placobranchoidea</taxon>
        <taxon>Plakobranchidae</taxon>
        <taxon>Elysia</taxon>
    </lineage>
</organism>
<dbReference type="Proteomes" id="UP001283361">
    <property type="component" value="Unassembled WGS sequence"/>
</dbReference>
<evidence type="ECO:0000256" key="1">
    <source>
        <dbReference type="SAM" id="MobiDB-lite"/>
    </source>
</evidence>
<accession>A0AAE1AUX3</accession>
<name>A0AAE1AUX3_9GAST</name>
<dbReference type="EMBL" id="JAWDGP010001129">
    <property type="protein sequence ID" value="KAK3794358.1"/>
    <property type="molecule type" value="Genomic_DNA"/>
</dbReference>
<keyword evidence="3" id="KW-1185">Reference proteome</keyword>
<evidence type="ECO:0000313" key="2">
    <source>
        <dbReference type="EMBL" id="KAK3794358.1"/>
    </source>
</evidence>
<dbReference type="AlphaFoldDB" id="A0AAE1AUX3"/>
<protein>
    <submittedName>
        <fullName evidence="2">Uncharacterized protein</fullName>
    </submittedName>
</protein>
<reference evidence="2" key="1">
    <citation type="journal article" date="2023" name="G3 (Bethesda)">
        <title>A reference genome for the long-term kleptoplast-retaining sea slug Elysia crispata morphotype clarki.</title>
        <authorList>
            <person name="Eastman K.E."/>
            <person name="Pendleton A.L."/>
            <person name="Shaikh M.A."/>
            <person name="Suttiyut T."/>
            <person name="Ogas R."/>
            <person name="Tomko P."/>
            <person name="Gavelis G."/>
            <person name="Widhalm J.R."/>
            <person name="Wisecaver J.H."/>
        </authorList>
    </citation>
    <scope>NUCLEOTIDE SEQUENCE</scope>
    <source>
        <strain evidence="2">ECLA1</strain>
    </source>
</reference>